<evidence type="ECO:0000256" key="6">
    <source>
        <dbReference type="ARBA" id="ARBA00022801"/>
    </source>
</evidence>
<feature type="binding site" evidence="8">
    <location>
        <position position="62"/>
    </location>
    <ligand>
        <name>Zn(2+)</name>
        <dbReference type="ChEBI" id="CHEBI:29105"/>
        <label>1</label>
        <note>catalytic</note>
    </ligand>
</feature>
<protein>
    <recommendedName>
        <fullName evidence="8">Ribonuclease Z</fullName>
        <shortName evidence="8">RNase Z</shortName>
        <ecNumber evidence="8">3.1.26.11</ecNumber>
    </recommendedName>
    <alternativeName>
        <fullName evidence="8">tRNA 3 endonuclease</fullName>
    </alternativeName>
    <alternativeName>
        <fullName evidence="8">tRNase Z</fullName>
    </alternativeName>
</protein>
<dbReference type="AlphaFoldDB" id="A0A292YBW7"/>
<feature type="active site" description="Proton acceptor" evidence="8">
    <location>
        <position position="66"/>
    </location>
</feature>
<dbReference type="EMBL" id="BDME01000001">
    <property type="protein sequence ID" value="GAX87019.1"/>
    <property type="molecule type" value="Genomic_DNA"/>
</dbReference>
<comment type="function">
    <text evidence="8">Zinc phosphodiesterase, which displays some tRNA 3'-processing endonuclease activity. Probably involved in tRNA maturation, by removing a 3'-trailer from precursor tRNA.</text>
</comment>
<evidence type="ECO:0000256" key="3">
    <source>
        <dbReference type="ARBA" id="ARBA00022722"/>
    </source>
</evidence>
<evidence type="ECO:0000313" key="10">
    <source>
        <dbReference type="EMBL" id="GAX87019.1"/>
    </source>
</evidence>
<dbReference type="GO" id="GO:0008270">
    <property type="term" value="F:zinc ion binding"/>
    <property type="evidence" value="ECO:0007669"/>
    <property type="project" value="UniProtKB-UniRule"/>
</dbReference>
<dbReference type="Gene3D" id="3.60.15.10">
    <property type="entry name" value="Ribonuclease Z/Hydroxyacylglutathione hydrolase-like"/>
    <property type="match status" value="1"/>
</dbReference>
<dbReference type="InterPro" id="IPR001279">
    <property type="entry name" value="Metallo-B-lactamas"/>
</dbReference>
<dbReference type="CDD" id="cd07717">
    <property type="entry name" value="RNaseZ_ZiPD-like_MBL-fold"/>
    <property type="match status" value="1"/>
</dbReference>
<keyword evidence="6 8" id="KW-0378">Hydrolase</keyword>
<feature type="binding site" evidence="8">
    <location>
        <position position="66"/>
    </location>
    <ligand>
        <name>Zn(2+)</name>
        <dbReference type="ChEBI" id="CHEBI:29105"/>
        <label>2</label>
        <note>catalytic</note>
    </ligand>
</feature>
<comment type="cofactor">
    <cofactor evidence="8">
        <name>Zn(2+)</name>
        <dbReference type="ChEBI" id="CHEBI:29105"/>
    </cofactor>
    <text evidence="8">Binds 2 Zn(2+) ions.</text>
</comment>
<gene>
    <name evidence="8" type="primary">rnz</name>
    <name evidence="10" type="ORF">LNAT_P0314</name>
</gene>
<dbReference type="GO" id="GO:0042781">
    <property type="term" value="F:3'-tRNA processing endoribonuclease activity"/>
    <property type="evidence" value="ECO:0007669"/>
    <property type="project" value="UniProtKB-UniRule"/>
</dbReference>
<comment type="caution">
    <text evidence="10">The sequence shown here is derived from an EMBL/GenBank/DDBJ whole genome shotgun (WGS) entry which is preliminary data.</text>
</comment>
<comment type="catalytic activity">
    <reaction evidence="8">
        <text>Endonucleolytic cleavage of RNA, removing extra 3' nucleotides from tRNA precursor, generating 3' termini of tRNAs. A 3'-hydroxy group is left at the tRNA terminus and a 5'-phosphoryl group is left at the trailer molecule.</text>
        <dbReference type="EC" id="3.1.26.11"/>
    </reaction>
</comment>
<comment type="similarity">
    <text evidence="8">Belongs to the RNase Z family.</text>
</comment>
<evidence type="ECO:0000256" key="8">
    <source>
        <dbReference type="HAMAP-Rule" id="MF_01818"/>
    </source>
</evidence>
<name>A0A292YBW7_9BACT</name>
<keyword evidence="2 8" id="KW-0819">tRNA processing</keyword>
<dbReference type="HAMAP" id="MF_01818">
    <property type="entry name" value="RNase_Z_BN"/>
    <property type="match status" value="1"/>
</dbReference>
<dbReference type="PANTHER" id="PTHR46018:SF2">
    <property type="entry name" value="ZINC PHOSPHODIESTERASE ELAC PROTEIN 1"/>
    <property type="match status" value="1"/>
</dbReference>
<feature type="binding site" evidence="8">
    <location>
        <position position="209"/>
    </location>
    <ligand>
        <name>Zn(2+)</name>
        <dbReference type="ChEBI" id="CHEBI:29105"/>
        <label>2</label>
        <note>catalytic</note>
    </ligand>
</feature>
<dbReference type="SUPFAM" id="SSF56281">
    <property type="entry name" value="Metallo-hydrolase/oxidoreductase"/>
    <property type="match status" value="1"/>
</dbReference>
<dbReference type="Pfam" id="PF23023">
    <property type="entry name" value="Anti-Pycsar_Apyc1"/>
    <property type="match status" value="1"/>
</dbReference>
<evidence type="ECO:0000259" key="9">
    <source>
        <dbReference type="SMART" id="SM00849"/>
    </source>
</evidence>
<feature type="binding site" evidence="8">
    <location>
        <position position="209"/>
    </location>
    <ligand>
        <name>Zn(2+)</name>
        <dbReference type="ChEBI" id="CHEBI:29105"/>
        <label>1</label>
        <note>catalytic</note>
    </ligand>
</feature>
<dbReference type="EC" id="3.1.26.11" evidence="8"/>
<evidence type="ECO:0000256" key="5">
    <source>
        <dbReference type="ARBA" id="ARBA00022759"/>
    </source>
</evidence>
<dbReference type="InterPro" id="IPR013471">
    <property type="entry name" value="RNase_Z/BN"/>
</dbReference>
<sequence length="312" mass="35674">MKFIFFGTSAGRPTKQRNVSALAMEFENDNKWYLFDCGEATQHQILKSRLSSAKLDTIFITHLHGDHVYGLFGLITSRMLDKITKPLTIYGPKGLKDLISSVVDIRFEHLGYKLIINEIYAGSEIIFDKFRVTVLPLMHSVECFAYYIKENDKSNKINQEKLIKDGLNPCALYGDIKKGKDVEFNGKKYKAKDYLLEPILGQKVIISGDNAEPEILCPYLENLDLLIHESTYIQDIFDNMETKYMHTTAKNLAVISQKYNIKNLIATHVSPRFTTNEPILNEIKQYYNGNAFVANDFDEFELKGGSVKLIDD</sequence>
<dbReference type="OrthoDB" id="9800940at2"/>
<keyword evidence="3 8" id="KW-0540">Nuclease</keyword>
<feature type="domain" description="Metallo-beta-lactamase" evidence="9">
    <location>
        <begin position="20"/>
        <end position="203"/>
    </location>
</feature>
<dbReference type="RefSeq" id="WP_096258175.1">
    <property type="nucleotide sequence ID" value="NZ_BDME01000001.1"/>
</dbReference>
<feature type="binding site" evidence="8">
    <location>
        <position position="67"/>
    </location>
    <ligand>
        <name>Zn(2+)</name>
        <dbReference type="ChEBI" id="CHEBI:29105"/>
        <label>2</label>
        <note>catalytic</note>
    </ligand>
</feature>
<dbReference type="Proteomes" id="UP000217944">
    <property type="component" value="Unassembled WGS sequence"/>
</dbReference>
<reference evidence="10 11" key="1">
    <citation type="journal article" date="2017" name="Syst. Appl. Microbiol.">
        <title>Lebetimonas natsushimae sp. nov., a novel strictly anaerobic, moderately thermophilic chemoautotroph isolated from a deep-sea hydrothermal vent polychaete nest in the Mid-Okinawa Trough.</title>
        <authorList>
            <person name="Nagata R."/>
            <person name="Takaki Y."/>
            <person name="Tame A."/>
            <person name="Nunoura T."/>
            <person name="Muto H."/>
            <person name="Mino S."/>
            <person name="Sawayama S."/>
            <person name="Takai K."/>
            <person name="Nakagawa S."/>
        </authorList>
    </citation>
    <scope>NUCLEOTIDE SEQUENCE [LARGE SCALE GENOMIC DNA]</scope>
    <source>
        <strain evidence="10 11">HS1857</strain>
    </source>
</reference>
<organism evidence="10 11">
    <name type="scientific">Lebetimonas natsushimae</name>
    <dbReference type="NCBI Taxonomy" id="1936991"/>
    <lineage>
        <taxon>Bacteria</taxon>
        <taxon>Pseudomonadati</taxon>
        <taxon>Campylobacterota</taxon>
        <taxon>Epsilonproteobacteria</taxon>
        <taxon>Nautiliales</taxon>
        <taxon>Nautiliaceae</taxon>
        <taxon>Lebetimonas</taxon>
    </lineage>
</organism>
<evidence type="ECO:0000256" key="1">
    <source>
        <dbReference type="ARBA" id="ARBA00011738"/>
    </source>
</evidence>
<keyword evidence="11" id="KW-1185">Reference proteome</keyword>
<dbReference type="PANTHER" id="PTHR46018">
    <property type="entry name" value="ZINC PHOSPHODIESTERASE ELAC PROTEIN 1"/>
    <property type="match status" value="1"/>
</dbReference>
<evidence type="ECO:0000256" key="4">
    <source>
        <dbReference type="ARBA" id="ARBA00022723"/>
    </source>
</evidence>
<dbReference type="SMART" id="SM00849">
    <property type="entry name" value="Lactamase_B"/>
    <property type="match status" value="1"/>
</dbReference>
<keyword evidence="5 8" id="KW-0255">Endonuclease</keyword>
<feature type="binding site" evidence="8">
    <location>
        <position position="139"/>
    </location>
    <ligand>
        <name>Zn(2+)</name>
        <dbReference type="ChEBI" id="CHEBI:29105"/>
        <label>1</label>
        <note>catalytic</note>
    </ligand>
</feature>
<proteinExistence type="inferred from homology"/>
<keyword evidence="7 8" id="KW-0862">Zinc</keyword>
<evidence type="ECO:0000256" key="2">
    <source>
        <dbReference type="ARBA" id="ARBA00022694"/>
    </source>
</evidence>
<feature type="binding site" evidence="8">
    <location>
        <position position="268"/>
    </location>
    <ligand>
        <name>Zn(2+)</name>
        <dbReference type="ChEBI" id="CHEBI:29105"/>
        <label>2</label>
        <note>catalytic</note>
    </ligand>
</feature>
<comment type="subunit">
    <text evidence="1 8">Homodimer.</text>
</comment>
<evidence type="ECO:0000256" key="7">
    <source>
        <dbReference type="ARBA" id="ARBA00022833"/>
    </source>
</evidence>
<accession>A0A292YBW7</accession>
<feature type="binding site" evidence="8">
    <location>
        <position position="64"/>
    </location>
    <ligand>
        <name>Zn(2+)</name>
        <dbReference type="ChEBI" id="CHEBI:29105"/>
        <label>1</label>
        <note>catalytic</note>
    </ligand>
</feature>
<keyword evidence="4 8" id="KW-0479">Metal-binding</keyword>
<dbReference type="NCBIfam" id="NF000801">
    <property type="entry name" value="PRK00055.1-3"/>
    <property type="match status" value="1"/>
</dbReference>
<dbReference type="InterPro" id="IPR036866">
    <property type="entry name" value="RibonucZ/Hydroxyglut_hydro"/>
</dbReference>
<evidence type="ECO:0000313" key="11">
    <source>
        <dbReference type="Proteomes" id="UP000217944"/>
    </source>
</evidence>